<name>A0ABS6N5G6_9RHOB</name>
<organism evidence="7 8">
    <name type="scientific">Thalassococcus arenae</name>
    <dbReference type="NCBI Taxonomy" id="2851652"/>
    <lineage>
        <taxon>Bacteria</taxon>
        <taxon>Pseudomonadati</taxon>
        <taxon>Pseudomonadota</taxon>
        <taxon>Alphaproteobacteria</taxon>
        <taxon>Rhodobacterales</taxon>
        <taxon>Roseobacteraceae</taxon>
        <taxon>Thalassococcus</taxon>
    </lineage>
</organism>
<evidence type="ECO:0000313" key="7">
    <source>
        <dbReference type="EMBL" id="MBV2359249.1"/>
    </source>
</evidence>
<accession>A0ABS6N5G6</accession>
<feature type="transmembrane region" description="Helical" evidence="6">
    <location>
        <begin position="21"/>
        <end position="40"/>
    </location>
</feature>
<proteinExistence type="predicted"/>
<gene>
    <name evidence="7" type="ORF">KUH32_05665</name>
</gene>
<dbReference type="Proteomes" id="UP001166293">
    <property type="component" value="Unassembled WGS sequence"/>
</dbReference>
<protein>
    <submittedName>
        <fullName evidence="7">MFS transporter</fullName>
    </submittedName>
</protein>
<comment type="subcellular location">
    <subcellularLocation>
        <location evidence="1">Endomembrane system</location>
        <topology evidence="1">Multi-pass membrane protein</topology>
    </subcellularLocation>
</comment>
<dbReference type="RefSeq" id="WP_217777071.1">
    <property type="nucleotide sequence ID" value="NZ_JAHRWL010000001.1"/>
</dbReference>
<feature type="transmembrane region" description="Helical" evidence="6">
    <location>
        <begin position="205"/>
        <end position="224"/>
    </location>
</feature>
<comment type="caution">
    <text evidence="7">The sequence shown here is derived from an EMBL/GenBank/DDBJ whole genome shotgun (WGS) entry which is preliminary data.</text>
</comment>
<evidence type="ECO:0000256" key="3">
    <source>
        <dbReference type="ARBA" id="ARBA00022692"/>
    </source>
</evidence>
<reference evidence="7" key="1">
    <citation type="submission" date="2021-06" db="EMBL/GenBank/DDBJ databases">
        <title>Thalassococcus sp. CAU 1522 isolated from sea sand, Republic of Korea.</title>
        <authorList>
            <person name="Kim W."/>
        </authorList>
    </citation>
    <scope>NUCLEOTIDE SEQUENCE</scope>
    <source>
        <strain evidence="7">CAU 1522</strain>
    </source>
</reference>
<keyword evidence="4 6" id="KW-1133">Transmembrane helix</keyword>
<feature type="transmembrane region" description="Helical" evidence="6">
    <location>
        <begin position="361"/>
        <end position="380"/>
    </location>
</feature>
<feature type="transmembrane region" description="Helical" evidence="6">
    <location>
        <begin position="258"/>
        <end position="279"/>
    </location>
</feature>
<keyword evidence="8" id="KW-1185">Reference proteome</keyword>
<evidence type="ECO:0000256" key="6">
    <source>
        <dbReference type="SAM" id="Phobius"/>
    </source>
</evidence>
<dbReference type="PANTHER" id="PTHR23519:SF1">
    <property type="entry name" value="AUTOPHAGY-RELATED PROTEIN 22"/>
    <property type="match status" value="1"/>
</dbReference>
<dbReference type="Pfam" id="PF11700">
    <property type="entry name" value="ATG22"/>
    <property type="match status" value="1"/>
</dbReference>
<feature type="transmembrane region" description="Helical" evidence="6">
    <location>
        <begin position="92"/>
        <end position="111"/>
    </location>
</feature>
<keyword evidence="5 6" id="KW-0472">Membrane</keyword>
<evidence type="ECO:0000313" key="8">
    <source>
        <dbReference type="Proteomes" id="UP001166293"/>
    </source>
</evidence>
<keyword evidence="3 6" id="KW-0812">Transmembrane</keyword>
<dbReference type="PANTHER" id="PTHR23519">
    <property type="entry name" value="AUTOPHAGY-RELATED PROTEIN 22"/>
    <property type="match status" value="1"/>
</dbReference>
<evidence type="ECO:0000256" key="5">
    <source>
        <dbReference type="ARBA" id="ARBA00023136"/>
    </source>
</evidence>
<evidence type="ECO:0000256" key="4">
    <source>
        <dbReference type="ARBA" id="ARBA00022989"/>
    </source>
</evidence>
<feature type="transmembrane region" description="Helical" evidence="6">
    <location>
        <begin position="400"/>
        <end position="422"/>
    </location>
</feature>
<evidence type="ECO:0000256" key="1">
    <source>
        <dbReference type="ARBA" id="ARBA00004127"/>
    </source>
</evidence>
<feature type="transmembrane region" description="Helical" evidence="6">
    <location>
        <begin position="291"/>
        <end position="312"/>
    </location>
</feature>
<feature type="transmembrane region" description="Helical" evidence="6">
    <location>
        <begin position="117"/>
        <end position="137"/>
    </location>
</feature>
<dbReference type="EMBL" id="JAHRWL010000001">
    <property type="protein sequence ID" value="MBV2359249.1"/>
    <property type="molecule type" value="Genomic_DNA"/>
</dbReference>
<feature type="transmembrane region" description="Helical" evidence="6">
    <location>
        <begin position="158"/>
        <end position="178"/>
    </location>
</feature>
<dbReference type="InterPro" id="IPR024671">
    <property type="entry name" value="Atg22-like"/>
</dbReference>
<dbReference type="InterPro" id="IPR050495">
    <property type="entry name" value="ATG22/LtaA_families"/>
</dbReference>
<feature type="transmembrane region" description="Helical" evidence="6">
    <location>
        <begin position="428"/>
        <end position="447"/>
    </location>
</feature>
<evidence type="ECO:0000256" key="2">
    <source>
        <dbReference type="ARBA" id="ARBA00022448"/>
    </source>
</evidence>
<feature type="transmembrane region" description="Helical" evidence="6">
    <location>
        <begin position="324"/>
        <end position="341"/>
    </location>
</feature>
<feature type="transmembrane region" description="Helical" evidence="6">
    <location>
        <begin position="60"/>
        <end position="80"/>
    </location>
</feature>
<sequence>MTIPLRKRIWGWMFFDWAQQPYATLGLTFIFSPYFAAVAADYFHAGGMDQGAANASAQSLWSSAQTLSGLFIALSAPILGAWADLSGRKMPWFWFFSIVTVICAWMLWGLLPDGTGLMLTLALFWIGFTASESAFNLNNSILPSLGDPGDVGRISGGATAFGYWGGVLSLFVMLLFFAENDSGKTLIGLEPLFGLDPDQREGTRFVGPFIAIWFAVFMIPFFVWNRDNPADRRPTPSIGFVLTDLWTTIKRVARQRSYGSFLLASMFYRDALTALYSYGGIYATLVLEWKIIQIGVFGIIAAIAAAVLSWVGGIADQRLGPKPVITFCCIALILVCTIIVGMSREQLFGIPLSEGSSLPDIIFYICGAIIGGAGGALYSASRSMMVRHADPERAAEAFGLFALTGKATAFLAPAMITVFTVWTQSNQLGFLPVIFLFVAGLVLLSWVKPDGARAA</sequence>
<keyword evidence="2" id="KW-0813">Transport</keyword>